<sequence length="1187" mass="133894">MVTASSTQGIVSLQTRESMLKDIMKALADDTVNRIGVYGVPGIGKTTLLSQVATQAKASKEYVEVVSALGNPEPKRIRPWIKNAIEKATMIAQGENRDNKKYNEGKVKEQAPQKKETTLQKLKQATQKQKQAQEEKKETGRIKNAIEKATMIAQRENRDKKKDNEGKDKEQAPQKQEKTLQKLKQATQKQKQAQEEKKETAVLVLVDDLSYKLDLEDIGIGDTDKDNIKVKLVMTSTSCPLLADEMHCHPVFHLNYLKNDEALKLFENTVGAKLSDPGLQGIANEPVNNSRGLPHLIVAITHELQKNKSTEYWKDALERLKKSDSVKSYLDLNFRHLDKTQEKLLSIISGVDAGEGISDEALLRYGVGLGLFTGSTHTMEAARGQMRVSLDGLRTTSLLLDSGDTRVKVIDVVREAARDQHTLVLQDEKDLQELDVKLCERKMIFLPYPDIQELPRIGECPELEILVLFAQEDRLLPVPDLFSVSIPKLKVLHFSHTCLKPLSSLIRYLKNLQTLCLENCDLEDVRIVRELKKLQVFSLMGSKITRLPREVGELTGLRSLDLSHCSSLEVIEPGSLEGLVQLEELYLEDSFVQWHLERDEQRRQRTLKVKLEGYGILFEEWFQLTLQRTEDLHLHGSDGTKRSIHGLCREGFKKLKHLHVEHSPSTHYLVRSTECAAEIAFTVLESLFLENLSNLEKICHGLPGKGSFEKLKVVRVHHCWRLKNLFSLSLLRDLRNLEEIEVIGCSMMQEIVISESTSEDYKKDKVTEDYPAEKEKLTKDDKGLRRIKLENLQNITTFLTNAAKPIPPDSQTNSGGGNFGKDKSQNTVAFFNSQQALLHCLESLELLKLPKLTEIWQDQPSVTWSKLKSLRIEECHNLLKAVDSSNLLMKLESLESLSINDCKSMEEIFGLRGIASGTINKNLPRLHALELEDLPRLRCLWNTTTVKGISGPQNLGSLKVKFCSDLRYLFTSSMAKAMANLRELHVSCCDNMEAIVMGDGEVVSKQSRFPPSKVLRPAVKYPACLMFSPSSSSGKHVDRDMVEATVEKVKDKAKNIIAFPSLRVLTIYECSNMKSFVLSCKREQEAVMMVGVTECHSPRAQPVGGNEPSPGSCCTQFGNQSPAEPYEILASKHALGLSEHPLTPPLQQRPILHFMQILITTGHPRPEELHQLQQFLDYPETRLPYCY</sequence>
<dbReference type="AlphaFoldDB" id="A0A2I0KZF1"/>
<dbReference type="PRINTS" id="PR00364">
    <property type="entry name" value="DISEASERSIST"/>
</dbReference>
<dbReference type="InterPro" id="IPR027417">
    <property type="entry name" value="P-loop_NTPase"/>
</dbReference>
<evidence type="ECO:0000256" key="4">
    <source>
        <dbReference type="ARBA" id="ARBA00022840"/>
    </source>
</evidence>
<evidence type="ECO:0000259" key="6">
    <source>
        <dbReference type="SMART" id="SM00382"/>
    </source>
</evidence>
<dbReference type="InterPro" id="IPR032675">
    <property type="entry name" value="LRR_dom_sf"/>
</dbReference>
<keyword evidence="3" id="KW-0611">Plant defense</keyword>
<dbReference type="Pfam" id="PF00931">
    <property type="entry name" value="NB-ARC"/>
    <property type="match status" value="1"/>
</dbReference>
<reference evidence="7 8" key="1">
    <citation type="submission" date="2017-11" db="EMBL/GenBank/DDBJ databases">
        <title>De-novo sequencing of pomegranate (Punica granatum L.) genome.</title>
        <authorList>
            <person name="Akparov Z."/>
            <person name="Amiraslanov A."/>
            <person name="Hajiyeva S."/>
            <person name="Abbasov M."/>
            <person name="Kaur K."/>
            <person name="Hamwieh A."/>
            <person name="Solovyev V."/>
            <person name="Salamov A."/>
            <person name="Braich B."/>
            <person name="Kosarev P."/>
            <person name="Mahmoud A."/>
            <person name="Hajiyev E."/>
            <person name="Babayeva S."/>
            <person name="Izzatullayeva V."/>
            <person name="Mammadov A."/>
            <person name="Mammadov A."/>
            <person name="Sharifova S."/>
            <person name="Ojaghi J."/>
            <person name="Eynullazada K."/>
            <person name="Bayramov B."/>
            <person name="Abdulazimova A."/>
            <person name="Shahmuradov I."/>
        </authorList>
    </citation>
    <scope>NUCLEOTIDE SEQUENCE [LARGE SCALE GENOMIC DNA]</scope>
    <source>
        <strain evidence="8">cv. AG2017</strain>
        <tissue evidence="7">Leaf</tissue>
    </source>
</reference>
<keyword evidence="4" id="KW-0067">ATP-binding</keyword>
<dbReference type="STRING" id="22663.A0A2I0KZF1"/>
<dbReference type="InterPro" id="IPR050905">
    <property type="entry name" value="Plant_NBS-LRR"/>
</dbReference>
<dbReference type="Pfam" id="PF23247">
    <property type="entry name" value="LRR_RPS2"/>
    <property type="match status" value="2"/>
</dbReference>
<dbReference type="SUPFAM" id="SSF52540">
    <property type="entry name" value="P-loop containing nucleoside triphosphate hydrolases"/>
    <property type="match status" value="1"/>
</dbReference>
<dbReference type="InterPro" id="IPR001611">
    <property type="entry name" value="Leu-rich_rpt"/>
</dbReference>
<dbReference type="PANTHER" id="PTHR33463">
    <property type="entry name" value="NB-ARC DOMAIN-CONTAINING PROTEIN-RELATED"/>
    <property type="match status" value="1"/>
</dbReference>
<gene>
    <name evidence="7" type="ORF">CRG98_005724</name>
</gene>
<dbReference type="InterPro" id="IPR057135">
    <property type="entry name" value="At4g27190-like_LRR"/>
</dbReference>
<comment type="caution">
    <text evidence="7">The sequence shown here is derived from an EMBL/GenBank/DDBJ whole genome shotgun (WGS) entry which is preliminary data.</text>
</comment>
<dbReference type="GO" id="GO:0043531">
    <property type="term" value="F:ADP binding"/>
    <property type="evidence" value="ECO:0007669"/>
    <property type="project" value="InterPro"/>
</dbReference>
<dbReference type="GO" id="GO:0005524">
    <property type="term" value="F:ATP binding"/>
    <property type="evidence" value="ECO:0007669"/>
    <property type="project" value="UniProtKB-KW"/>
</dbReference>
<dbReference type="Pfam" id="PF13855">
    <property type="entry name" value="LRR_8"/>
    <property type="match status" value="1"/>
</dbReference>
<protein>
    <recommendedName>
        <fullName evidence="6">AAA+ ATPase domain-containing protein</fullName>
    </recommendedName>
</protein>
<dbReference type="GO" id="GO:0006952">
    <property type="term" value="P:defense response"/>
    <property type="evidence" value="ECO:0007669"/>
    <property type="project" value="UniProtKB-KW"/>
</dbReference>
<evidence type="ECO:0000256" key="1">
    <source>
        <dbReference type="ARBA" id="ARBA00008894"/>
    </source>
</evidence>
<comment type="similarity">
    <text evidence="1">Belongs to the disease resistance NB-LRR family.</text>
</comment>
<evidence type="ECO:0000256" key="2">
    <source>
        <dbReference type="ARBA" id="ARBA00022741"/>
    </source>
</evidence>
<evidence type="ECO:0000256" key="5">
    <source>
        <dbReference type="SAM" id="MobiDB-lite"/>
    </source>
</evidence>
<dbReference type="InterPro" id="IPR003593">
    <property type="entry name" value="AAA+_ATPase"/>
</dbReference>
<feature type="compositionally biased region" description="Low complexity" evidence="5">
    <location>
        <begin position="119"/>
        <end position="130"/>
    </location>
</feature>
<dbReference type="SMART" id="SM00382">
    <property type="entry name" value="AAA"/>
    <property type="match status" value="1"/>
</dbReference>
<evidence type="ECO:0000256" key="3">
    <source>
        <dbReference type="ARBA" id="ARBA00022821"/>
    </source>
</evidence>
<organism evidence="7 8">
    <name type="scientific">Punica granatum</name>
    <name type="common">Pomegranate</name>
    <dbReference type="NCBI Taxonomy" id="22663"/>
    <lineage>
        <taxon>Eukaryota</taxon>
        <taxon>Viridiplantae</taxon>
        <taxon>Streptophyta</taxon>
        <taxon>Embryophyta</taxon>
        <taxon>Tracheophyta</taxon>
        <taxon>Spermatophyta</taxon>
        <taxon>Magnoliopsida</taxon>
        <taxon>eudicotyledons</taxon>
        <taxon>Gunneridae</taxon>
        <taxon>Pentapetalae</taxon>
        <taxon>rosids</taxon>
        <taxon>malvids</taxon>
        <taxon>Myrtales</taxon>
        <taxon>Lythraceae</taxon>
        <taxon>Punica</taxon>
    </lineage>
</organism>
<feature type="compositionally biased region" description="Basic and acidic residues" evidence="5">
    <location>
        <begin position="131"/>
        <end position="146"/>
    </location>
</feature>
<dbReference type="PANTHER" id="PTHR33463:SF203">
    <property type="entry name" value="AAA+ ATPASE DOMAIN-CONTAINING PROTEIN"/>
    <property type="match status" value="1"/>
</dbReference>
<feature type="compositionally biased region" description="Basic and acidic residues" evidence="5">
    <location>
        <begin position="95"/>
        <end position="118"/>
    </location>
</feature>
<feature type="compositionally biased region" description="Low complexity" evidence="5">
    <location>
        <begin position="182"/>
        <end position="191"/>
    </location>
</feature>
<proteinExistence type="inferred from homology"/>
<keyword evidence="2" id="KW-0547">Nucleotide-binding</keyword>
<accession>A0A2I0KZF1</accession>
<name>A0A2I0KZF1_PUNGR</name>
<dbReference type="EMBL" id="PGOL01000249">
    <property type="protein sequence ID" value="PKI73854.1"/>
    <property type="molecule type" value="Genomic_DNA"/>
</dbReference>
<dbReference type="InterPro" id="IPR042197">
    <property type="entry name" value="Apaf_helical"/>
</dbReference>
<feature type="compositionally biased region" description="Basic and acidic residues" evidence="5">
    <location>
        <begin position="155"/>
        <end position="180"/>
    </location>
</feature>
<feature type="domain" description="AAA+ ATPase" evidence="6">
    <location>
        <begin position="31"/>
        <end position="257"/>
    </location>
</feature>
<dbReference type="SUPFAM" id="SSF52058">
    <property type="entry name" value="L domain-like"/>
    <property type="match status" value="2"/>
</dbReference>
<dbReference type="Gene3D" id="3.40.50.300">
    <property type="entry name" value="P-loop containing nucleotide triphosphate hydrolases"/>
    <property type="match status" value="1"/>
</dbReference>
<evidence type="ECO:0000313" key="7">
    <source>
        <dbReference type="EMBL" id="PKI73854.1"/>
    </source>
</evidence>
<dbReference type="Gene3D" id="3.80.10.10">
    <property type="entry name" value="Ribonuclease Inhibitor"/>
    <property type="match status" value="3"/>
</dbReference>
<feature type="region of interest" description="Disordered" evidence="5">
    <location>
        <begin position="92"/>
        <end position="197"/>
    </location>
</feature>
<dbReference type="InterPro" id="IPR002182">
    <property type="entry name" value="NB-ARC"/>
</dbReference>
<dbReference type="Gene3D" id="1.10.8.430">
    <property type="entry name" value="Helical domain of apoptotic protease-activating factors"/>
    <property type="match status" value="1"/>
</dbReference>
<evidence type="ECO:0000313" key="8">
    <source>
        <dbReference type="Proteomes" id="UP000233551"/>
    </source>
</evidence>
<dbReference type="Proteomes" id="UP000233551">
    <property type="component" value="Unassembled WGS sequence"/>
</dbReference>
<keyword evidence="8" id="KW-1185">Reference proteome</keyword>